<proteinExistence type="predicted"/>
<dbReference type="AlphaFoldDB" id="A0AAW1NK72"/>
<dbReference type="InterPro" id="IPR003591">
    <property type="entry name" value="Leu-rich_rpt_typical-subtyp"/>
</dbReference>
<dbReference type="InterPro" id="IPR001611">
    <property type="entry name" value="Leu-rich_rpt"/>
</dbReference>
<dbReference type="EMBL" id="JASPKY010000003">
    <property type="protein sequence ID" value="KAK9758691.1"/>
    <property type="molecule type" value="Genomic_DNA"/>
</dbReference>
<evidence type="ECO:0000256" key="2">
    <source>
        <dbReference type="ARBA" id="ARBA00022737"/>
    </source>
</evidence>
<dbReference type="SMART" id="SM00365">
    <property type="entry name" value="LRR_SD22"/>
    <property type="match status" value="4"/>
</dbReference>
<gene>
    <name evidence="3" type="ORF">QE152_g395</name>
</gene>
<sequence>MIIRGFNSDNLCGINVDNPRILETCDELSAVKEIHFEDIPFNTFNHDLFAKCSSTITLELHNVSLSNVSACLFKGMSSLQSLSLNNNLIKILNNETFGDMPDLRRIFVNNNVISSIGEDSFKRLRNLRAVYITHNSLDKVDKYAFPADNRLTWLDFSNNHLKRLNFIQNLHSLKTLYLPFNKIKRLENDTFLNLVELEYLDLKYNLIEELPTNLFRTQKRLQEIDLSHNRLVQIETGTFGIGFSTLLLNDNKLAIIAVFNDIAEVNIAGNNLRQLSALPTNNVTLTIDKNPWECQFIHQVTNQRNINLKYTSNNETKNLRGIPCNDTLKEKKILPKSIIFEERKYMRRISDNNFGEADTGYLTPMRCAEPEHIYEEIDHYTQSPV</sequence>
<dbReference type="Pfam" id="PF13855">
    <property type="entry name" value="LRR_8"/>
    <property type="match status" value="1"/>
</dbReference>
<dbReference type="Proteomes" id="UP001458880">
    <property type="component" value="Unassembled WGS sequence"/>
</dbReference>
<keyword evidence="2" id="KW-0677">Repeat</keyword>
<dbReference type="PROSITE" id="PS51450">
    <property type="entry name" value="LRR"/>
    <property type="match status" value="3"/>
</dbReference>
<protein>
    <submittedName>
        <fullName evidence="3">BspA type Leucine rich repeat region (6 copies)</fullName>
    </submittedName>
</protein>
<dbReference type="Gene3D" id="3.80.10.10">
    <property type="entry name" value="Ribonuclease Inhibitor"/>
    <property type="match status" value="2"/>
</dbReference>
<dbReference type="InterPro" id="IPR026906">
    <property type="entry name" value="LRR_5"/>
</dbReference>
<keyword evidence="1" id="KW-0433">Leucine-rich repeat</keyword>
<evidence type="ECO:0000313" key="4">
    <source>
        <dbReference type="Proteomes" id="UP001458880"/>
    </source>
</evidence>
<evidence type="ECO:0000256" key="1">
    <source>
        <dbReference type="ARBA" id="ARBA00022614"/>
    </source>
</evidence>
<dbReference type="Pfam" id="PF13306">
    <property type="entry name" value="LRR_5"/>
    <property type="match status" value="1"/>
</dbReference>
<dbReference type="SMART" id="SM00369">
    <property type="entry name" value="LRR_TYP"/>
    <property type="match status" value="6"/>
</dbReference>
<dbReference type="InterPro" id="IPR032675">
    <property type="entry name" value="LRR_dom_sf"/>
</dbReference>
<organism evidence="3 4">
    <name type="scientific">Popillia japonica</name>
    <name type="common">Japanese beetle</name>
    <dbReference type="NCBI Taxonomy" id="7064"/>
    <lineage>
        <taxon>Eukaryota</taxon>
        <taxon>Metazoa</taxon>
        <taxon>Ecdysozoa</taxon>
        <taxon>Arthropoda</taxon>
        <taxon>Hexapoda</taxon>
        <taxon>Insecta</taxon>
        <taxon>Pterygota</taxon>
        <taxon>Neoptera</taxon>
        <taxon>Endopterygota</taxon>
        <taxon>Coleoptera</taxon>
        <taxon>Polyphaga</taxon>
        <taxon>Scarabaeiformia</taxon>
        <taxon>Scarabaeidae</taxon>
        <taxon>Rutelinae</taxon>
        <taxon>Popillia</taxon>
    </lineage>
</organism>
<name>A0AAW1NK72_POPJA</name>
<accession>A0AAW1NK72</accession>
<dbReference type="PANTHER" id="PTHR24366">
    <property type="entry name" value="IG(IMMUNOGLOBULIN) AND LRR(LEUCINE RICH REPEAT) DOMAINS"/>
    <property type="match status" value="1"/>
</dbReference>
<dbReference type="SUPFAM" id="SSF52058">
    <property type="entry name" value="L domain-like"/>
    <property type="match status" value="2"/>
</dbReference>
<dbReference type="PANTHER" id="PTHR24366:SF170">
    <property type="entry name" value="RE50361P"/>
    <property type="match status" value="1"/>
</dbReference>
<evidence type="ECO:0000313" key="3">
    <source>
        <dbReference type="EMBL" id="KAK9758691.1"/>
    </source>
</evidence>
<comment type="caution">
    <text evidence="3">The sequence shown here is derived from an EMBL/GenBank/DDBJ whole genome shotgun (WGS) entry which is preliminary data.</text>
</comment>
<keyword evidence="4" id="KW-1185">Reference proteome</keyword>
<reference evidence="3 4" key="1">
    <citation type="journal article" date="2024" name="BMC Genomics">
        <title>De novo assembly and annotation of Popillia japonica's genome with initial clues to its potential as an invasive pest.</title>
        <authorList>
            <person name="Cucini C."/>
            <person name="Boschi S."/>
            <person name="Funari R."/>
            <person name="Cardaioli E."/>
            <person name="Iannotti N."/>
            <person name="Marturano G."/>
            <person name="Paoli F."/>
            <person name="Bruttini M."/>
            <person name="Carapelli A."/>
            <person name="Frati F."/>
            <person name="Nardi F."/>
        </authorList>
    </citation>
    <scope>NUCLEOTIDE SEQUENCE [LARGE SCALE GENOMIC DNA]</scope>
    <source>
        <strain evidence="3">DMR45628</strain>
    </source>
</reference>